<protein>
    <recommendedName>
        <fullName evidence="2">Retrotransposon gag domain-containing protein</fullName>
    </recommendedName>
</protein>
<evidence type="ECO:0000256" key="1">
    <source>
        <dbReference type="SAM" id="MobiDB-lite"/>
    </source>
</evidence>
<feature type="compositionally biased region" description="Low complexity" evidence="1">
    <location>
        <begin position="212"/>
        <end position="223"/>
    </location>
</feature>
<dbReference type="Proteomes" id="UP001418222">
    <property type="component" value="Unassembled WGS sequence"/>
</dbReference>
<reference evidence="3 4" key="1">
    <citation type="journal article" date="2022" name="Nat. Plants">
        <title>Genomes of leafy and leafless Platanthera orchids illuminate the evolution of mycoheterotrophy.</title>
        <authorList>
            <person name="Li M.H."/>
            <person name="Liu K.W."/>
            <person name="Li Z."/>
            <person name="Lu H.C."/>
            <person name="Ye Q.L."/>
            <person name="Zhang D."/>
            <person name="Wang J.Y."/>
            <person name="Li Y.F."/>
            <person name="Zhong Z.M."/>
            <person name="Liu X."/>
            <person name="Yu X."/>
            <person name="Liu D.K."/>
            <person name="Tu X.D."/>
            <person name="Liu B."/>
            <person name="Hao Y."/>
            <person name="Liao X.Y."/>
            <person name="Jiang Y.T."/>
            <person name="Sun W.H."/>
            <person name="Chen J."/>
            <person name="Chen Y.Q."/>
            <person name="Ai Y."/>
            <person name="Zhai J.W."/>
            <person name="Wu S.S."/>
            <person name="Zhou Z."/>
            <person name="Hsiao Y.Y."/>
            <person name="Wu W.L."/>
            <person name="Chen Y.Y."/>
            <person name="Lin Y.F."/>
            <person name="Hsu J.L."/>
            <person name="Li C.Y."/>
            <person name="Wang Z.W."/>
            <person name="Zhao X."/>
            <person name="Zhong W.Y."/>
            <person name="Ma X.K."/>
            <person name="Ma L."/>
            <person name="Huang J."/>
            <person name="Chen G.Z."/>
            <person name="Huang M.Z."/>
            <person name="Huang L."/>
            <person name="Peng D.H."/>
            <person name="Luo Y.B."/>
            <person name="Zou S.Q."/>
            <person name="Chen S.P."/>
            <person name="Lan S."/>
            <person name="Tsai W.C."/>
            <person name="Van de Peer Y."/>
            <person name="Liu Z.J."/>
        </authorList>
    </citation>
    <scope>NUCLEOTIDE SEQUENCE [LARGE SCALE GENOMIC DNA]</scope>
    <source>
        <strain evidence="3">Lor287</strain>
    </source>
</reference>
<dbReference type="Gene3D" id="2.40.70.10">
    <property type="entry name" value="Acid Proteases"/>
    <property type="match status" value="1"/>
</dbReference>
<keyword evidence="4" id="KW-1185">Reference proteome</keyword>
<sequence length="462" mass="52805">MQWGGAPAAGQFRHGFPGEPFEHEEPRRPSGFGQEAGWRGQTGQRPYMTPKLTRMNFPQYAGGDALEWVQKTELFFSYQDVPEVQWVQLASFHLEDDAFQWTQWFLRGRDYVSWAEFVDGFTARFGPLEFEDFESLLQKLRQKGTVMEYRTEFEKLANRVHWEERTLSCFVYGLKDHLKDEVQAYMPRSLNHVISLARIQEERLNRQRSRTTVRPTTATPATVGKEPPVAGRPTVTRLSWSELQARKEKGLCFNCDEKFTAGHKCQKVQVFMLQQETEDELNSEDLDFGGDLDLTELGVSLHAMEGCNPSPLTMGLVGRVRQEKVTTLVNSGSTHNFIHPDVAQKVGHLIDTGATFQVMVADGSKLQCQGILKGVEVRMQGYVERTDVYLLPIRGSDMVMGVQWLQQLRRVTFDWDQMTMFLHSGKQFCLRGLTSSPVKEISLRSLQQLEEAGCLMAVLFWG</sequence>
<proteinExistence type="predicted"/>
<dbReference type="PANTHER" id="PTHR15503">
    <property type="entry name" value="LDOC1 RELATED"/>
    <property type="match status" value="1"/>
</dbReference>
<evidence type="ECO:0000313" key="3">
    <source>
        <dbReference type="EMBL" id="KAK8935211.1"/>
    </source>
</evidence>
<organism evidence="3 4">
    <name type="scientific">Platanthera zijinensis</name>
    <dbReference type="NCBI Taxonomy" id="2320716"/>
    <lineage>
        <taxon>Eukaryota</taxon>
        <taxon>Viridiplantae</taxon>
        <taxon>Streptophyta</taxon>
        <taxon>Embryophyta</taxon>
        <taxon>Tracheophyta</taxon>
        <taxon>Spermatophyta</taxon>
        <taxon>Magnoliopsida</taxon>
        <taxon>Liliopsida</taxon>
        <taxon>Asparagales</taxon>
        <taxon>Orchidaceae</taxon>
        <taxon>Orchidoideae</taxon>
        <taxon>Orchideae</taxon>
        <taxon>Orchidinae</taxon>
        <taxon>Platanthera</taxon>
    </lineage>
</organism>
<dbReference type="InterPro" id="IPR021109">
    <property type="entry name" value="Peptidase_aspartic_dom_sf"/>
</dbReference>
<accession>A0AAP0BBI9</accession>
<feature type="domain" description="Retrotransposon gag" evidence="2">
    <location>
        <begin position="88"/>
        <end position="175"/>
    </location>
</feature>
<dbReference type="CDD" id="cd00303">
    <property type="entry name" value="retropepsin_like"/>
    <property type="match status" value="1"/>
</dbReference>
<name>A0AAP0BBI9_9ASPA</name>
<feature type="region of interest" description="Disordered" evidence="1">
    <location>
        <begin position="1"/>
        <end position="45"/>
    </location>
</feature>
<dbReference type="Pfam" id="PF08284">
    <property type="entry name" value="RVP_2"/>
    <property type="match status" value="1"/>
</dbReference>
<dbReference type="SUPFAM" id="SSF50630">
    <property type="entry name" value="Acid proteases"/>
    <property type="match status" value="1"/>
</dbReference>
<dbReference type="AlphaFoldDB" id="A0AAP0BBI9"/>
<dbReference type="PANTHER" id="PTHR15503:SF22">
    <property type="entry name" value="TRANSPOSON TY3-I GAG POLYPROTEIN"/>
    <property type="match status" value="1"/>
</dbReference>
<gene>
    <name evidence="3" type="ORF">KSP39_PZI012965</name>
</gene>
<dbReference type="Pfam" id="PF03732">
    <property type="entry name" value="Retrotrans_gag"/>
    <property type="match status" value="1"/>
</dbReference>
<dbReference type="EMBL" id="JBBWWQ010000011">
    <property type="protein sequence ID" value="KAK8935211.1"/>
    <property type="molecule type" value="Genomic_DNA"/>
</dbReference>
<feature type="region of interest" description="Disordered" evidence="1">
    <location>
        <begin position="205"/>
        <end position="232"/>
    </location>
</feature>
<evidence type="ECO:0000313" key="4">
    <source>
        <dbReference type="Proteomes" id="UP001418222"/>
    </source>
</evidence>
<dbReference type="InterPro" id="IPR005162">
    <property type="entry name" value="Retrotrans_gag_dom"/>
</dbReference>
<evidence type="ECO:0000259" key="2">
    <source>
        <dbReference type="Pfam" id="PF03732"/>
    </source>
</evidence>
<comment type="caution">
    <text evidence="3">The sequence shown here is derived from an EMBL/GenBank/DDBJ whole genome shotgun (WGS) entry which is preliminary data.</text>
</comment>
<dbReference type="InterPro" id="IPR032567">
    <property type="entry name" value="RTL1-rel"/>
</dbReference>